<accession>A0A4R2IE86</accession>
<feature type="binding site" evidence="9">
    <location>
        <position position="71"/>
    </location>
    <ligand>
        <name>Mg(2+)</name>
        <dbReference type="ChEBI" id="CHEBI:18420"/>
    </ligand>
</feature>
<dbReference type="GO" id="GO:0009229">
    <property type="term" value="P:thiamine diphosphate biosynthetic process"/>
    <property type="evidence" value="ECO:0007669"/>
    <property type="project" value="UniProtKB-UniRule"/>
</dbReference>
<evidence type="ECO:0000256" key="1">
    <source>
        <dbReference type="ARBA" id="ARBA00005165"/>
    </source>
</evidence>
<evidence type="ECO:0000256" key="7">
    <source>
        <dbReference type="ARBA" id="ARBA00047851"/>
    </source>
</evidence>
<keyword evidence="14" id="KW-1185">Reference proteome</keyword>
<dbReference type="PANTHER" id="PTHR20857">
    <property type="entry name" value="THIAMINE-PHOSPHATE PYROPHOSPHORYLASE"/>
    <property type="match status" value="1"/>
</dbReference>
<keyword evidence="3 9" id="KW-0479">Metal-binding</keyword>
<feature type="binding site" evidence="9">
    <location>
        <position position="90"/>
    </location>
    <ligand>
        <name>Mg(2+)</name>
        <dbReference type="ChEBI" id="CHEBI:18420"/>
    </ligand>
</feature>
<evidence type="ECO:0000256" key="3">
    <source>
        <dbReference type="ARBA" id="ARBA00022723"/>
    </source>
</evidence>
<dbReference type="CDD" id="cd00564">
    <property type="entry name" value="TMP_TenI"/>
    <property type="match status" value="1"/>
</dbReference>
<sequence length="212" mass="22228">MTTHDHCLRGLYAISDGPRPDLLDACAAALGGGARLLQYRDKTADAPRRLDEARALQALCARHAVPLIVNDDVDLALAAGAAGVHLGEDDVEPAAARARLGVRAIIGVSCYDSLERARHYAAAGADYLAFGAFFASPTKPHARVATPRLLREAKAFGLPLVAIGGITHDNAPGLIDAGADAVAVISALFGARDVRAAARRFSDLFESDPSRR</sequence>
<dbReference type="GO" id="GO:0000287">
    <property type="term" value="F:magnesium ion binding"/>
    <property type="evidence" value="ECO:0007669"/>
    <property type="project" value="UniProtKB-UniRule"/>
</dbReference>
<comment type="caution">
    <text evidence="13">The sequence shown here is derived from an EMBL/GenBank/DDBJ whole genome shotgun (WGS) entry which is preliminary data.</text>
</comment>
<feature type="binding site" evidence="9">
    <location>
        <position position="165"/>
    </location>
    <ligand>
        <name>2-[(2R,5Z)-2-carboxy-4-methylthiazol-5(2H)-ylidene]ethyl phosphate</name>
        <dbReference type="ChEBI" id="CHEBI:62899"/>
    </ligand>
</feature>
<comment type="similarity">
    <text evidence="9 10">Belongs to the thiamine-phosphate synthase family.</text>
</comment>
<feature type="binding site" evidence="9">
    <location>
        <position position="70"/>
    </location>
    <ligand>
        <name>4-amino-2-methyl-5-(diphosphooxymethyl)pyrimidine</name>
        <dbReference type="ChEBI" id="CHEBI:57841"/>
    </ligand>
</feature>
<dbReference type="Pfam" id="PF02581">
    <property type="entry name" value="TMP-TENI"/>
    <property type="match status" value="1"/>
</dbReference>
<dbReference type="OrthoDB" id="9789949at2"/>
<dbReference type="SUPFAM" id="SSF51391">
    <property type="entry name" value="Thiamin phosphate synthase"/>
    <property type="match status" value="1"/>
</dbReference>
<dbReference type="EMBL" id="SLWQ01000001">
    <property type="protein sequence ID" value="TCO42961.1"/>
    <property type="molecule type" value="Genomic_DNA"/>
</dbReference>
<dbReference type="AlphaFoldDB" id="A0A4R2IE86"/>
<evidence type="ECO:0000256" key="6">
    <source>
        <dbReference type="ARBA" id="ARBA00047334"/>
    </source>
</evidence>
<comment type="function">
    <text evidence="9">Condenses 4-methyl-5-(beta-hydroxyethyl)thiazole monophosphate (THZ-P) and 2-methyl-4-amino-5-hydroxymethyl pyrimidine pyrophosphate (HMP-PP) to form thiamine monophosphate (TMP).</text>
</comment>
<evidence type="ECO:0000256" key="2">
    <source>
        <dbReference type="ARBA" id="ARBA00022679"/>
    </source>
</evidence>
<dbReference type="GO" id="GO:0009228">
    <property type="term" value="P:thiamine biosynthetic process"/>
    <property type="evidence" value="ECO:0007669"/>
    <property type="project" value="UniProtKB-KW"/>
</dbReference>
<feature type="binding site" evidence="9">
    <location>
        <position position="109"/>
    </location>
    <ligand>
        <name>4-amino-2-methyl-5-(diphosphooxymethyl)pyrimidine</name>
        <dbReference type="ChEBI" id="CHEBI:57841"/>
    </ligand>
</feature>
<organism evidence="13 14">
    <name type="scientific">Dokdonella fugitiva</name>
    <dbReference type="NCBI Taxonomy" id="328517"/>
    <lineage>
        <taxon>Bacteria</taxon>
        <taxon>Pseudomonadati</taxon>
        <taxon>Pseudomonadota</taxon>
        <taxon>Gammaproteobacteria</taxon>
        <taxon>Lysobacterales</taxon>
        <taxon>Rhodanobacteraceae</taxon>
        <taxon>Dokdonella</taxon>
    </lineage>
</organism>
<evidence type="ECO:0000313" key="14">
    <source>
        <dbReference type="Proteomes" id="UP000294862"/>
    </source>
</evidence>
<dbReference type="GO" id="GO:0004789">
    <property type="term" value="F:thiamine-phosphate diphosphorylase activity"/>
    <property type="evidence" value="ECO:0007669"/>
    <property type="project" value="UniProtKB-UniRule"/>
</dbReference>
<gene>
    <name evidence="9" type="primary">thiE</name>
    <name evidence="13" type="ORF">EV148_101368</name>
</gene>
<comment type="catalytic activity">
    <reaction evidence="6 9 10">
        <text>4-methyl-5-(2-phosphooxyethyl)-thiazole + 4-amino-2-methyl-5-(diphosphooxymethyl)pyrimidine + H(+) = thiamine phosphate + diphosphate</text>
        <dbReference type="Rhea" id="RHEA:22328"/>
        <dbReference type="ChEBI" id="CHEBI:15378"/>
        <dbReference type="ChEBI" id="CHEBI:33019"/>
        <dbReference type="ChEBI" id="CHEBI:37575"/>
        <dbReference type="ChEBI" id="CHEBI:57841"/>
        <dbReference type="ChEBI" id="CHEBI:58296"/>
        <dbReference type="EC" id="2.5.1.3"/>
    </reaction>
</comment>
<dbReference type="InterPro" id="IPR036206">
    <property type="entry name" value="ThiamineP_synth_sf"/>
</dbReference>
<proteinExistence type="inferred from homology"/>
<keyword evidence="5 9" id="KW-0784">Thiamine biosynthesis</keyword>
<dbReference type="Gene3D" id="3.20.20.70">
    <property type="entry name" value="Aldolase class I"/>
    <property type="match status" value="1"/>
</dbReference>
<evidence type="ECO:0000256" key="5">
    <source>
        <dbReference type="ARBA" id="ARBA00022977"/>
    </source>
</evidence>
<dbReference type="RefSeq" id="WP_131992591.1">
    <property type="nucleotide sequence ID" value="NZ_SLWQ01000001.1"/>
</dbReference>
<evidence type="ECO:0000256" key="10">
    <source>
        <dbReference type="RuleBase" id="RU003826"/>
    </source>
</evidence>
<feature type="binding site" evidence="9">
    <location>
        <begin position="38"/>
        <end position="42"/>
    </location>
    <ligand>
        <name>4-amino-2-methyl-5-(diphosphooxymethyl)pyrimidine</name>
        <dbReference type="ChEBI" id="CHEBI:57841"/>
    </ligand>
</feature>
<evidence type="ECO:0000256" key="4">
    <source>
        <dbReference type="ARBA" id="ARBA00022842"/>
    </source>
</evidence>
<reference evidence="13 14" key="1">
    <citation type="journal article" date="2015" name="Stand. Genomic Sci.">
        <title>Genomic Encyclopedia of Bacterial and Archaeal Type Strains, Phase III: the genomes of soil and plant-associated and newly described type strains.</title>
        <authorList>
            <person name="Whitman W.B."/>
            <person name="Woyke T."/>
            <person name="Klenk H.P."/>
            <person name="Zhou Y."/>
            <person name="Lilburn T.G."/>
            <person name="Beck B.J."/>
            <person name="De Vos P."/>
            <person name="Vandamme P."/>
            <person name="Eisen J.A."/>
            <person name="Garrity G."/>
            <person name="Hugenholtz P."/>
            <person name="Kyrpides N.C."/>
        </authorList>
    </citation>
    <scope>NUCLEOTIDE SEQUENCE [LARGE SCALE GENOMIC DNA]</scope>
    <source>
        <strain evidence="13 14">A3</strain>
    </source>
</reference>
<feature type="domain" description="Thiamine phosphate synthase/TenI" evidence="12">
    <location>
        <begin position="11"/>
        <end position="188"/>
    </location>
</feature>
<dbReference type="InterPro" id="IPR022998">
    <property type="entry name" value="ThiamineP_synth_TenI"/>
</dbReference>
<evidence type="ECO:0000259" key="12">
    <source>
        <dbReference type="Pfam" id="PF02581"/>
    </source>
</evidence>
<dbReference type="EC" id="2.5.1.3" evidence="9"/>
<evidence type="ECO:0000313" key="13">
    <source>
        <dbReference type="EMBL" id="TCO42961.1"/>
    </source>
</evidence>
<dbReference type="InterPro" id="IPR034291">
    <property type="entry name" value="TMP_synthase"/>
</dbReference>
<keyword evidence="4 9" id="KW-0460">Magnesium</keyword>
<dbReference type="HAMAP" id="MF_00097">
    <property type="entry name" value="TMP_synthase"/>
    <property type="match status" value="1"/>
</dbReference>
<keyword evidence="2 9" id="KW-0808">Transferase</keyword>
<comment type="catalytic activity">
    <reaction evidence="8 9 10">
        <text>2-[(2R,5Z)-2-carboxy-4-methylthiazol-5(2H)-ylidene]ethyl phosphate + 4-amino-2-methyl-5-(diphosphooxymethyl)pyrimidine + 2 H(+) = thiamine phosphate + CO2 + diphosphate</text>
        <dbReference type="Rhea" id="RHEA:47844"/>
        <dbReference type="ChEBI" id="CHEBI:15378"/>
        <dbReference type="ChEBI" id="CHEBI:16526"/>
        <dbReference type="ChEBI" id="CHEBI:33019"/>
        <dbReference type="ChEBI" id="CHEBI:37575"/>
        <dbReference type="ChEBI" id="CHEBI:57841"/>
        <dbReference type="ChEBI" id="CHEBI:62899"/>
        <dbReference type="EC" id="2.5.1.3"/>
    </reaction>
</comment>
<dbReference type="UniPathway" id="UPA00060">
    <property type="reaction ID" value="UER00141"/>
</dbReference>
<comment type="pathway">
    <text evidence="1 9 11">Cofactor biosynthesis; thiamine diphosphate biosynthesis; thiamine phosphate from 4-amino-2-methyl-5-diphosphomethylpyrimidine and 4-methyl-5-(2-phosphoethyl)-thiazole: step 1/1.</text>
</comment>
<feature type="binding site" evidence="9">
    <location>
        <position position="139"/>
    </location>
    <ligand>
        <name>4-amino-2-methyl-5-(diphosphooxymethyl)pyrimidine</name>
        <dbReference type="ChEBI" id="CHEBI:57841"/>
    </ligand>
</feature>
<dbReference type="GO" id="GO:0005737">
    <property type="term" value="C:cytoplasm"/>
    <property type="evidence" value="ECO:0007669"/>
    <property type="project" value="TreeGrafter"/>
</dbReference>
<feature type="binding site" evidence="9">
    <location>
        <begin position="136"/>
        <end position="138"/>
    </location>
    <ligand>
        <name>2-[(2R,5Z)-2-carboxy-4-methylthiazol-5(2H)-ylidene]ethyl phosphate</name>
        <dbReference type="ChEBI" id="CHEBI:62899"/>
    </ligand>
</feature>
<comment type="cofactor">
    <cofactor evidence="9">
        <name>Mg(2+)</name>
        <dbReference type="ChEBI" id="CHEBI:18420"/>
    </cofactor>
    <text evidence="9">Binds 1 Mg(2+) ion per subunit.</text>
</comment>
<name>A0A4R2IE86_9GAMM</name>
<feature type="binding site" evidence="9">
    <location>
        <begin position="185"/>
        <end position="186"/>
    </location>
    <ligand>
        <name>2-[(2R,5Z)-2-carboxy-4-methylthiazol-5(2H)-ylidene]ethyl phosphate</name>
        <dbReference type="ChEBI" id="CHEBI:62899"/>
    </ligand>
</feature>
<dbReference type="Proteomes" id="UP000294862">
    <property type="component" value="Unassembled WGS sequence"/>
</dbReference>
<evidence type="ECO:0000256" key="11">
    <source>
        <dbReference type="RuleBase" id="RU004253"/>
    </source>
</evidence>
<dbReference type="NCBIfam" id="TIGR00693">
    <property type="entry name" value="thiE"/>
    <property type="match status" value="1"/>
</dbReference>
<dbReference type="PANTHER" id="PTHR20857:SF15">
    <property type="entry name" value="THIAMINE-PHOSPHATE SYNTHASE"/>
    <property type="match status" value="1"/>
</dbReference>
<evidence type="ECO:0000256" key="8">
    <source>
        <dbReference type="ARBA" id="ARBA00047883"/>
    </source>
</evidence>
<evidence type="ECO:0000256" key="9">
    <source>
        <dbReference type="HAMAP-Rule" id="MF_00097"/>
    </source>
</evidence>
<comment type="catalytic activity">
    <reaction evidence="7 9 10">
        <text>2-(2-carboxy-4-methylthiazol-5-yl)ethyl phosphate + 4-amino-2-methyl-5-(diphosphooxymethyl)pyrimidine + 2 H(+) = thiamine phosphate + CO2 + diphosphate</text>
        <dbReference type="Rhea" id="RHEA:47848"/>
        <dbReference type="ChEBI" id="CHEBI:15378"/>
        <dbReference type="ChEBI" id="CHEBI:16526"/>
        <dbReference type="ChEBI" id="CHEBI:33019"/>
        <dbReference type="ChEBI" id="CHEBI:37575"/>
        <dbReference type="ChEBI" id="CHEBI:57841"/>
        <dbReference type="ChEBI" id="CHEBI:62890"/>
        <dbReference type="EC" id="2.5.1.3"/>
    </reaction>
</comment>
<protein>
    <recommendedName>
        <fullName evidence="9">Thiamine-phosphate synthase</fullName>
        <shortName evidence="9">TP synthase</shortName>
        <shortName evidence="9">TPS</shortName>
        <ecNumber evidence="9">2.5.1.3</ecNumber>
    </recommendedName>
    <alternativeName>
        <fullName evidence="9">Thiamine-phosphate pyrophosphorylase</fullName>
        <shortName evidence="9">TMP pyrophosphorylase</shortName>
        <shortName evidence="9">TMP-PPase</shortName>
    </alternativeName>
</protein>
<dbReference type="InterPro" id="IPR013785">
    <property type="entry name" value="Aldolase_TIM"/>
</dbReference>